<dbReference type="GO" id="GO:0003677">
    <property type="term" value="F:DNA binding"/>
    <property type="evidence" value="ECO:0007669"/>
    <property type="project" value="InterPro"/>
</dbReference>
<dbReference type="InterPro" id="IPR006935">
    <property type="entry name" value="Helicase/UvrB_N"/>
</dbReference>
<protein>
    <recommendedName>
        <fullName evidence="1">Helicase/UvrB N-terminal domain-containing protein</fullName>
    </recommendedName>
</protein>
<dbReference type="SUPFAM" id="SSF52540">
    <property type="entry name" value="P-loop containing nucleoside triphosphate hydrolases"/>
    <property type="match status" value="1"/>
</dbReference>
<dbReference type="AlphaFoldDB" id="A0A3E4UMY2"/>
<accession>A0A3E4UMY2</accession>
<evidence type="ECO:0000259" key="1">
    <source>
        <dbReference type="Pfam" id="PF04851"/>
    </source>
</evidence>
<dbReference type="RefSeq" id="WP_117742050.1">
    <property type="nucleotide sequence ID" value="NZ_QSSV01000015.1"/>
</dbReference>
<reference evidence="2 3" key="1">
    <citation type="submission" date="2018-08" db="EMBL/GenBank/DDBJ databases">
        <title>A genome reference for cultivated species of the human gut microbiota.</title>
        <authorList>
            <person name="Zou Y."/>
            <person name="Xue W."/>
            <person name="Luo G."/>
        </authorList>
    </citation>
    <scope>NUCLEOTIDE SEQUENCE [LARGE SCALE GENOMIC DNA]</scope>
    <source>
        <strain evidence="2 3">TF03-6</strain>
    </source>
</reference>
<evidence type="ECO:0000313" key="2">
    <source>
        <dbReference type="EMBL" id="RGM12343.1"/>
    </source>
</evidence>
<proteinExistence type="predicted"/>
<organism evidence="2 3">
    <name type="scientific">Bacteroides stercoris</name>
    <dbReference type="NCBI Taxonomy" id="46506"/>
    <lineage>
        <taxon>Bacteria</taxon>
        <taxon>Pseudomonadati</taxon>
        <taxon>Bacteroidota</taxon>
        <taxon>Bacteroidia</taxon>
        <taxon>Bacteroidales</taxon>
        <taxon>Bacteroidaceae</taxon>
        <taxon>Bacteroides</taxon>
    </lineage>
</organism>
<sequence length="1163" mass="135465">MDLKNCIFEELLKAAQPKRGLFVIPLPTGSGKTYNSCLLMAEELKKEDARRIFYVTDAKKQLDATIEDIRKNLTRSGIKLQKHDILRVYSQEEQWERAFTDPAILQRMEANPLFQGDKAFANLKRLYTYNDVTEGITEEIAKNRSRLIDKVRKEALTPIRQKYKNETDEVIASHILREYSVLEELYPELLFYKSKIVALTASKLHTTASPKLVRKGTQPYWKHIEDSLVIIDESDRVKEAAMKRLFDCECGRRRRFNFWGLCYFICEHYEEVLDMQRMPEWVEHKDNIQAMLKAIKKKKEYLIDDIAPQKMLSGLELNENVNRGNFIFYDEDQTFSAENFVLSIHNKKEENVSYLQPKQMLKSQNDNTLSFAANRIILFLKIFVQIVDKHAEEYARIENELRKKKSYETSVDLESERAFDHIIKYMGINEGNTEYRQALQELRCGINFETPHSKDQEVESRSIYDKGISFIEVYSLDNDRYSCCFDYHEMRCMPENVLLDMVNHNRVIMCSATADSQSPVHNYDFNYITKQGVKVEKIDNNALRRIEDYIALNYANPDVKFSIYKEENTNPKEKIEVYLGKCNQAVKDCLDFVSTDKNTFDKNNSARMVNMLSHYMDFIENPDAKAWLYFQPFSYTGKSSIGIKKALNILQQARITKRGEKFDNDSMDEHAIDDGNTRRHSDIYPKLNVCFLSGEHFKRDLEEVEKLLKEDPKLKMFCFVCYQSGAVGVNYLFETDSKYRKKHCLEAPNTKDRKDTRCNFDGIIMDKPTNFIPLIEVDDYLKACISLSILGTDNQLELKEKSDFQRALLRRRHHRVVDELSEIMKGREIQIKAALKETPAFDAFCLRWAVQALGRITRSTIYNKSVHIAIGEDMAYSMVTAKKPEVQTDLLKHVLKAINENQNIIDRFEGKEEESDITFNNDEHRRDRYISELVGISFKGTDKYACQIRERLHSIREYVMKHPEFDDRNDIDPSMRMFYIQSVEAQAKNRSYSDASVHLDAIMKQGFIRQYFETNGYCTSWKGKSWVISPQVIQQVYTGYFGEQVFKAILENAACNVGSLPEKIWERADWVVNDKLYVDVKFMSDSDFNQHVNAQSWERKIRECGGSYIVVNVPRYAGNYSFTHTIQLEGGANLPIINGLIDVETGAILDKNVQAVLEKLNIV</sequence>
<dbReference type="Gene3D" id="3.40.50.300">
    <property type="entry name" value="P-loop containing nucleotide triphosphate hydrolases"/>
    <property type="match status" value="1"/>
</dbReference>
<dbReference type="Pfam" id="PF04851">
    <property type="entry name" value="ResIII"/>
    <property type="match status" value="1"/>
</dbReference>
<dbReference type="GO" id="GO:0005524">
    <property type="term" value="F:ATP binding"/>
    <property type="evidence" value="ECO:0007669"/>
    <property type="project" value="InterPro"/>
</dbReference>
<dbReference type="GO" id="GO:0016787">
    <property type="term" value="F:hydrolase activity"/>
    <property type="evidence" value="ECO:0007669"/>
    <property type="project" value="InterPro"/>
</dbReference>
<dbReference type="EMBL" id="QSSV01000015">
    <property type="protein sequence ID" value="RGM12343.1"/>
    <property type="molecule type" value="Genomic_DNA"/>
</dbReference>
<dbReference type="Proteomes" id="UP000261223">
    <property type="component" value="Unassembled WGS sequence"/>
</dbReference>
<evidence type="ECO:0000313" key="3">
    <source>
        <dbReference type="Proteomes" id="UP000261223"/>
    </source>
</evidence>
<comment type="caution">
    <text evidence="2">The sequence shown here is derived from an EMBL/GenBank/DDBJ whole genome shotgun (WGS) entry which is preliminary data.</text>
</comment>
<feature type="domain" description="Helicase/UvrB N-terminal" evidence="1">
    <location>
        <begin position="9"/>
        <end position="76"/>
    </location>
</feature>
<name>A0A3E4UMY2_BACSE</name>
<gene>
    <name evidence="2" type="ORF">DXC34_11975</name>
</gene>
<dbReference type="InterPro" id="IPR027417">
    <property type="entry name" value="P-loop_NTPase"/>
</dbReference>